<proteinExistence type="predicted"/>
<dbReference type="Proteomes" id="UP000711178">
    <property type="component" value="Unassembled WGS sequence"/>
</dbReference>
<protein>
    <submittedName>
        <fullName evidence="1">Tail assembly chaperone</fullName>
    </submittedName>
</protein>
<comment type="caution">
    <text evidence="1">The sequence shown here is derived from an EMBL/GenBank/DDBJ whole genome shotgun (WGS) entry which is preliminary data.</text>
</comment>
<accession>A0ABS7FHU6</accession>
<organism evidence="1 2">
    <name type="scientific">Chromobacterium subtsugae</name>
    <dbReference type="NCBI Taxonomy" id="251747"/>
    <lineage>
        <taxon>Bacteria</taxon>
        <taxon>Pseudomonadati</taxon>
        <taxon>Pseudomonadota</taxon>
        <taxon>Betaproteobacteria</taxon>
        <taxon>Neisseriales</taxon>
        <taxon>Chromobacteriaceae</taxon>
        <taxon>Chromobacterium</taxon>
    </lineage>
</organism>
<sequence>MDKQKTVYSYHPETYEYLGPSQADLSPLDPGEVWLLPACSTEAEPPPADEHQVPVFRNGDWTLQPDWRAVPLWRKQTAQAIQAQIGDTPDSLQATALSPPPFAIWRGDGWSVDEATQLATQTVAAQQQLQRKLAAAYQSRRPLEDASELGVATTDEQARLMDWKRYCVALSRLPQHPGWPRLADADWPNQPA</sequence>
<keyword evidence="2" id="KW-1185">Reference proteome</keyword>
<reference evidence="1 2" key="1">
    <citation type="submission" date="2021-05" db="EMBL/GenBank/DDBJ databases">
        <title>Draft Whole Genome Sequencing Of Biosensor Chromobacterium violaceum Strain CV026 Reveals A Regulatory RNA In Chromobacterium violaceum Phenotype Regulatory Network.</title>
        <authorList>
            <person name="Hong K.W."/>
            <person name="Chan K.G."/>
            <person name="Chang C.-Y."/>
        </authorList>
    </citation>
    <scope>NUCLEOTIDE SEQUENCE [LARGE SCALE GENOMIC DNA]</scope>
    <source>
        <strain evidence="1 2">ATCC 31532</strain>
    </source>
</reference>
<name>A0ABS7FHU6_9NEIS</name>
<dbReference type="EMBL" id="JAHDTB010000019">
    <property type="protein sequence ID" value="MBW8289556.1"/>
    <property type="molecule type" value="Genomic_DNA"/>
</dbReference>
<dbReference type="GeneID" id="89683804"/>
<dbReference type="RefSeq" id="WP_047238777.1">
    <property type="nucleotide sequence ID" value="NZ_CP142381.1"/>
</dbReference>
<dbReference type="InterPro" id="IPR003458">
    <property type="entry name" value="Phage_T4_Gp38_tail_assem"/>
</dbReference>
<dbReference type="Pfam" id="PF02413">
    <property type="entry name" value="Caudo_TAP"/>
    <property type="match status" value="1"/>
</dbReference>
<evidence type="ECO:0000313" key="2">
    <source>
        <dbReference type="Proteomes" id="UP000711178"/>
    </source>
</evidence>
<evidence type="ECO:0000313" key="1">
    <source>
        <dbReference type="EMBL" id="MBW8289556.1"/>
    </source>
</evidence>
<gene>
    <name evidence="1" type="ORF">KIF53_18120</name>
</gene>